<evidence type="ECO:0000256" key="7">
    <source>
        <dbReference type="ARBA" id="ARBA00023002"/>
    </source>
</evidence>
<keyword evidence="7 12" id="KW-0560">Oxidoreductase</keyword>
<feature type="domain" description="FAD dependent oxidoreductase" evidence="11">
    <location>
        <begin position="13"/>
        <end position="322"/>
    </location>
</feature>
<name>A0ABS3K8M2_9PROT</name>
<dbReference type="SUPFAM" id="SSF54373">
    <property type="entry name" value="FAD-linked reductases, C-terminal domain"/>
    <property type="match status" value="1"/>
</dbReference>
<evidence type="ECO:0000256" key="4">
    <source>
        <dbReference type="ARBA" id="ARBA00022630"/>
    </source>
</evidence>
<accession>A0ABS3K8M2</accession>
<evidence type="ECO:0000259" key="11">
    <source>
        <dbReference type="Pfam" id="PF01266"/>
    </source>
</evidence>
<comment type="pathway">
    <text evidence="2">Cofactor biosynthesis; thiamine diphosphate biosynthesis.</text>
</comment>
<comment type="similarity">
    <text evidence="3">Belongs to the DAMOX/DASOX family.</text>
</comment>
<keyword evidence="4" id="KW-0285">Flavoprotein</keyword>
<keyword evidence="5" id="KW-0274">FAD</keyword>
<evidence type="ECO:0000256" key="5">
    <source>
        <dbReference type="ARBA" id="ARBA00022827"/>
    </source>
</evidence>
<dbReference type="SUPFAM" id="SSF51971">
    <property type="entry name" value="Nucleotide-binding domain"/>
    <property type="match status" value="1"/>
</dbReference>
<gene>
    <name evidence="12" type="primary">thiO</name>
    <name evidence="12" type="ORF">IAI60_04250</name>
</gene>
<comment type="cofactor">
    <cofactor evidence="1">
        <name>FAD</name>
        <dbReference type="ChEBI" id="CHEBI:57692"/>
    </cofactor>
</comment>
<protein>
    <recommendedName>
        <fullName evidence="9">D-amino-acid oxidase</fullName>
        <ecNumber evidence="8">1.4.3.3</ecNumber>
    </recommendedName>
</protein>
<evidence type="ECO:0000313" key="13">
    <source>
        <dbReference type="Proteomes" id="UP001518990"/>
    </source>
</evidence>
<evidence type="ECO:0000256" key="3">
    <source>
        <dbReference type="ARBA" id="ARBA00006730"/>
    </source>
</evidence>
<evidence type="ECO:0000256" key="1">
    <source>
        <dbReference type="ARBA" id="ARBA00001974"/>
    </source>
</evidence>
<dbReference type="InterPro" id="IPR012727">
    <property type="entry name" value="Gly_oxidase_ThiO"/>
</dbReference>
<dbReference type="NCBIfam" id="TIGR02352">
    <property type="entry name" value="thiamin_ThiO"/>
    <property type="match status" value="1"/>
</dbReference>
<dbReference type="EMBL" id="JACTNF010000003">
    <property type="protein sequence ID" value="MBO1073810.1"/>
    <property type="molecule type" value="Genomic_DNA"/>
</dbReference>
<dbReference type="PRINTS" id="PR00420">
    <property type="entry name" value="RNGMNOXGNASE"/>
</dbReference>
<proteinExistence type="inferred from homology"/>
<dbReference type="PANTHER" id="PTHR11530">
    <property type="entry name" value="D-AMINO ACID OXIDASE"/>
    <property type="match status" value="1"/>
</dbReference>
<comment type="catalytic activity">
    <reaction evidence="10">
        <text>a D-alpha-amino acid + O2 + H2O = a 2-oxocarboxylate + H2O2 + NH4(+)</text>
        <dbReference type="Rhea" id="RHEA:21816"/>
        <dbReference type="ChEBI" id="CHEBI:15377"/>
        <dbReference type="ChEBI" id="CHEBI:15379"/>
        <dbReference type="ChEBI" id="CHEBI:16240"/>
        <dbReference type="ChEBI" id="CHEBI:28938"/>
        <dbReference type="ChEBI" id="CHEBI:35179"/>
        <dbReference type="ChEBI" id="CHEBI:59871"/>
        <dbReference type="EC" id="1.4.3.3"/>
    </reaction>
    <physiologicalReaction direction="left-to-right" evidence="10">
        <dbReference type="Rhea" id="RHEA:21817"/>
    </physiologicalReaction>
</comment>
<evidence type="ECO:0000256" key="9">
    <source>
        <dbReference type="ARBA" id="ARBA00039751"/>
    </source>
</evidence>
<dbReference type="Gene3D" id="3.30.9.10">
    <property type="entry name" value="D-Amino Acid Oxidase, subunit A, domain 2"/>
    <property type="match status" value="1"/>
</dbReference>
<comment type="caution">
    <text evidence="12">The sequence shown here is derived from an EMBL/GenBank/DDBJ whole genome shotgun (WGS) entry which is preliminary data.</text>
</comment>
<evidence type="ECO:0000256" key="2">
    <source>
        <dbReference type="ARBA" id="ARBA00004948"/>
    </source>
</evidence>
<dbReference type="EC" id="1.4.3.3" evidence="8"/>
<dbReference type="InterPro" id="IPR023209">
    <property type="entry name" value="DAO"/>
</dbReference>
<keyword evidence="6" id="KW-0784">Thiamine biosynthesis</keyword>
<evidence type="ECO:0000256" key="6">
    <source>
        <dbReference type="ARBA" id="ARBA00022977"/>
    </source>
</evidence>
<dbReference type="Gene3D" id="3.50.50.60">
    <property type="entry name" value="FAD/NAD(P)-binding domain"/>
    <property type="match status" value="1"/>
</dbReference>
<dbReference type="RefSeq" id="WP_237182200.1">
    <property type="nucleotide sequence ID" value="NZ_CP061091.1"/>
</dbReference>
<dbReference type="PANTHER" id="PTHR11530:SF11">
    <property type="entry name" value="D-ASPARTATE OXIDASE"/>
    <property type="match status" value="1"/>
</dbReference>
<organism evidence="12 13">
    <name type="scientific">Roseomonas marmotae</name>
    <dbReference type="NCBI Taxonomy" id="2768161"/>
    <lineage>
        <taxon>Bacteria</taxon>
        <taxon>Pseudomonadati</taxon>
        <taxon>Pseudomonadota</taxon>
        <taxon>Alphaproteobacteria</taxon>
        <taxon>Acetobacterales</taxon>
        <taxon>Roseomonadaceae</taxon>
        <taxon>Roseomonas</taxon>
    </lineage>
</organism>
<reference evidence="12 13" key="1">
    <citation type="submission" date="2020-09" db="EMBL/GenBank/DDBJ databases">
        <title>Roseomonas.</title>
        <authorList>
            <person name="Zhu W."/>
        </authorList>
    </citation>
    <scope>NUCLEOTIDE SEQUENCE [LARGE SCALE GENOMIC DNA]</scope>
    <source>
        <strain evidence="12 13">1311</strain>
    </source>
</reference>
<evidence type="ECO:0000256" key="10">
    <source>
        <dbReference type="ARBA" id="ARBA00049547"/>
    </source>
</evidence>
<dbReference type="GO" id="GO:0043799">
    <property type="term" value="F:glycine oxidase activity"/>
    <property type="evidence" value="ECO:0007669"/>
    <property type="project" value="UniProtKB-EC"/>
</dbReference>
<dbReference type="InterPro" id="IPR006076">
    <property type="entry name" value="FAD-dep_OxRdtase"/>
</dbReference>
<keyword evidence="13" id="KW-1185">Reference proteome</keyword>
<dbReference type="Pfam" id="PF01266">
    <property type="entry name" value="DAO"/>
    <property type="match status" value="1"/>
</dbReference>
<evidence type="ECO:0000256" key="8">
    <source>
        <dbReference type="ARBA" id="ARBA00039101"/>
    </source>
</evidence>
<sequence length="336" mass="35676">MGAESRAGRPPEVLVVGAGVAGLVTATVLAGRGAAVTLIDRADPATRASHFAGGMLAPWCEAADASPALIAPGIAAIDWWAAHAPGTSRQGSLVLAAPRDLGELNRFSRRTTGHRPCDAGQIAALEPDLAGRFGQGLFFPEEAHLDPRAALATLADKLRQRGVAFRVAEATERDHEGFDHVIDCRGHAAAPVLPDLRGVRGEMLVLRCPGVTLHRPVRLLHPRIPLYIVPRGDGRFMVGATMIESADRRAVTARSAMELLNAAYALHPGFAEAEILEMGSNIRPAFPDNMPALRRQGRVLHINGMYRHGFLLSPSLAQRAAATILGENTPSTEEAA</sequence>
<dbReference type="Proteomes" id="UP001518990">
    <property type="component" value="Unassembled WGS sequence"/>
</dbReference>
<dbReference type="InterPro" id="IPR036188">
    <property type="entry name" value="FAD/NAD-bd_sf"/>
</dbReference>
<evidence type="ECO:0000313" key="12">
    <source>
        <dbReference type="EMBL" id="MBO1073810.1"/>
    </source>
</evidence>